<feature type="transmembrane region" description="Helical" evidence="2">
    <location>
        <begin position="184"/>
        <end position="202"/>
    </location>
</feature>
<comment type="caution">
    <text evidence="5">The sequence shown here is derived from an EMBL/GenBank/DDBJ whole genome shotgun (WGS) entry which is preliminary data.</text>
</comment>
<sequence length="288" mass="31614">MKCLSLTLLLIFSIFVVPSQSSGYFLERFRKLAHDNHNSNATVQISPSTNPVGNLNSGNAQSPLNSPKGVETCEMVFSKCEIKDYNLTACVPFVGNGSHASYVLVVNAGNNSFQLNITLLPANTSVEHIAISGHQVKKVNLPSTTRGNSAISLNVGNGDCIIHTGVVVPQGLYLYTNYLTPTNGTYLLFVTALFIGGTLACCKLRNRERHLNGVPYKELEMRQKESNVSSFTIGTPESNWDQNWDVEDWDEENAMRSPGTKFTEKKLENGGASLKYIDTAQWGNGWDN</sequence>
<name>A0ABD3TEX5_9LAMI</name>
<dbReference type="PANTHER" id="PTHR34200">
    <property type="entry name" value="DENTIN SIALOPHOSPHOPROTEIN-LIKE ISOFORM X1"/>
    <property type="match status" value="1"/>
</dbReference>
<keyword evidence="2" id="KW-0812">Transmembrane</keyword>
<feature type="signal peptide" evidence="3">
    <location>
        <begin position="1"/>
        <end position="21"/>
    </location>
</feature>
<evidence type="ECO:0000256" key="3">
    <source>
        <dbReference type="SAM" id="SignalP"/>
    </source>
</evidence>
<evidence type="ECO:0000256" key="1">
    <source>
        <dbReference type="SAM" id="MobiDB-lite"/>
    </source>
</evidence>
<evidence type="ECO:0000259" key="4">
    <source>
        <dbReference type="Pfam" id="PF24053"/>
    </source>
</evidence>
<feature type="domain" description="DUF7356" evidence="4">
    <location>
        <begin position="68"/>
        <end position="165"/>
    </location>
</feature>
<feature type="region of interest" description="Disordered" evidence="1">
    <location>
        <begin position="40"/>
        <end position="65"/>
    </location>
</feature>
<keyword evidence="3" id="KW-0732">Signal</keyword>
<proteinExistence type="predicted"/>
<evidence type="ECO:0000313" key="6">
    <source>
        <dbReference type="Proteomes" id="UP001634393"/>
    </source>
</evidence>
<keyword evidence="2" id="KW-1133">Transmembrane helix</keyword>
<dbReference type="PANTHER" id="PTHR34200:SF2">
    <property type="entry name" value="TRANSMEMBRANE PROTEIN"/>
    <property type="match status" value="1"/>
</dbReference>
<evidence type="ECO:0000256" key="2">
    <source>
        <dbReference type="SAM" id="Phobius"/>
    </source>
</evidence>
<dbReference type="Proteomes" id="UP001634393">
    <property type="component" value="Unassembled WGS sequence"/>
</dbReference>
<reference evidence="5 6" key="1">
    <citation type="submission" date="2024-12" db="EMBL/GenBank/DDBJ databases">
        <title>The unique morphological basis and parallel evolutionary history of personate flowers in Penstemon.</title>
        <authorList>
            <person name="Depatie T.H."/>
            <person name="Wessinger C.A."/>
        </authorList>
    </citation>
    <scope>NUCLEOTIDE SEQUENCE [LARGE SCALE GENOMIC DNA]</scope>
    <source>
        <strain evidence="5">WTNN_2</strain>
        <tissue evidence="5">Leaf</tissue>
    </source>
</reference>
<dbReference type="InterPro" id="IPR055780">
    <property type="entry name" value="DUF7356"/>
</dbReference>
<evidence type="ECO:0000313" key="5">
    <source>
        <dbReference type="EMBL" id="KAL3834753.1"/>
    </source>
</evidence>
<feature type="chain" id="PRO_5044801350" description="DUF7356 domain-containing protein" evidence="3">
    <location>
        <begin position="22"/>
        <end position="288"/>
    </location>
</feature>
<keyword evidence="6" id="KW-1185">Reference proteome</keyword>
<keyword evidence="2" id="KW-0472">Membrane</keyword>
<gene>
    <name evidence="5" type="ORF">ACJIZ3_009489</name>
</gene>
<dbReference type="EMBL" id="JBJXBP010000004">
    <property type="protein sequence ID" value="KAL3834753.1"/>
    <property type="molecule type" value="Genomic_DNA"/>
</dbReference>
<dbReference type="Pfam" id="PF24053">
    <property type="entry name" value="DUF7356"/>
    <property type="match status" value="1"/>
</dbReference>
<dbReference type="AlphaFoldDB" id="A0ABD3TEX5"/>
<organism evidence="5 6">
    <name type="scientific">Penstemon smallii</name>
    <dbReference type="NCBI Taxonomy" id="265156"/>
    <lineage>
        <taxon>Eukaryota</taxon>
        <taxon>Viridiplantae</taxon>
        <taxon>Streptophyta</taxon>
        <taxon>Embryophyta</taxon>
        <taxon>Tracheophyta</taxon>
        <taxon>Spermatophyta</taxon>
        <taxon>Magnoliopsida</taxon>
        <taxon>eudicotyledons</taxon>
        <taxon>Gunneridae</taxon>
        <taxon>Pentapetalae</taxon>
        <taxon>asterids</taxon>
        <taxon>lamiids</taxon>
        <taxon>Lamiales</taxon>
        <taxon>Plantaginaceae</taxon>
        <taxon>Cheloneae</taxon>
        <taxon>Penstemon</taxon>
    </lineage>
</organism>
<protein>
    <recommendedName>
        <fullName evidence="4">DUF7356 domain-containing protein</fullName>
    </recommendedName>
</protein>
<accession>A0ABD3TEX5</accession>